<dbReference type="EMBL" id="CAJHUC010000730">
    <property type="protein sequence ID" value="CAD7697912.1"/>
    <property type="molecule type" value="Genomic_DNA"/>
</dbReference>
<evidence type="ECO:0000313" key="3">
    <source>
        <dbReference type="Proteomes" id="UP000708148"/>
    </source>
</evidence>
<reference evidence="2" key="1">
    <citation type="submission" date="2020-12" db="EMBL/GenBank/DDBJ databases">
        <authorList>
            <person name="Iha C."/>
        </authorList>
    </citation>
    <scope>NUCLEOTIDE SEQUENCE</scope>
</reference>
<evidence type="ECO:0000313" key="2">
    <source>
        <dbReference type="EMBL" id="CAD7697912.1"/>
    </source>
</evidence>
<keyword evidence="3" id="KW-1185">Reference proteome</keyword>
<sequence>MMDTADSACAGGEGDCDVEAGRGPGCSAPGRGEAFALLKLPLEVLMAVMGRLEAISLARLELAARAFHGRHPVAGLRLTELAARDALRKRVGADLYGCWSYPSWKERLYLEESGVGFQYDLGMAEGFTFNCDRSGSAVKVVKLMGLGPKMLVSDLSTSEKRVLRWKLRVLGNTAVEFGAVPSHLQKRRKALHKCLTETGNAFCIGFCSQVTVGSQLPFRVPVVKGTTVDVLVRPGKAQFIVKNPADASNTHWENNHRVHTEYRGPGEISFTQYFEDDLDVKLALTAWAKAMFHVLHVCRGTVSLSQPAEPQASDAQDTEMVTC</sequence>
<dbReference type="OrthoDB" id="513278at2759"/>
<evidence type="ECO:0000259" key="1">
    <source>
        <dbReference type="PROSITE" id="PS50181"/>
    </source>
</evidence>
<protein>
    <recommendedName>
        <fullName evidence="1">F-box domain-containing protein</fullName>
    </recommendedName>
</protein>
<dbReference type="AlphaFoldDB" id="A0A8S1IUY0"/>
<gene>
    <name evidence="2" type="ORF">OSTQU699_LOCUS3273</name>
</gene>
<dbReference type="Proteomes" id="UP000708148">
    <property type="component" value="Unassembled WGS sequence"/>
</dbReference>
<dbReference type="InterPro" id="IPR001810">
    <property type="entry name" value="F-box_dom"/>
</dbReference>
<feature type="domain" description="F-box" evidence="1">
    <location>
        <begin position="34"/>
        <end position="68"/>
    </location>
</feature>
<proteinExistence type="predicted"/>
<name>A0A8S1IUY0_9CHLO</name>
<accession>A0A8S1IUY0</accession>
<organism evidence="2 3">
    <name type="scientific">Ostreobium quekettii</name>
    <dbReference type="NCBI Taxonomy" id="121088"/>
    <lineage>
        <taxon>Eukaryota</taxon>
        <taxon>Viridiplantae</taxon>
        <taxon>Chlorophyta</taxon>
        <taxon>core chlorophytes</taxon>
        <taxon>Ulvophyceae</taxon>
        <taxon>TCBD clade</taxon>
        <taxon>Bryopsidales</taxon>
        <taxon>Ostreobineae</taxon>
        <taxon>Ostreobiaceae</taxon>
        <taxon>Ostreobium</taxon>
    </lineage>
</organism>
<comment type="caution">
    <text evidence="2">The sequence shown here is derived from an EMBL/GenBank/DDBJ whole genome shotgun (WGS) entry which is preliminary data.</text>
</comment>
<dbReference type="PROSITE" id="PS50181">
    <property type="entry name" value="FBOX"/>
    <property type="match status" value="1"/>
</dbReference>